<protein>
    <submittedName>
        <fullName evidence="2">Uncharacterized protein</fullName>
    </submittedName>
</protein>
<accession>A0A5N5D3P0</accession>
<dbReference type="OrthoDB" id="3911599at2759"/>
<organism evidence="2 4">
    <name type="scientific">Lasiodiplodia theobromae</name>
    <dbReference type="NCBI Taxonomy" id="45133"/>
    <lineage>
        <taxon>Eukaryota</taxon>
        <taxon>Fungi</taxon>
        <taxon>Dikarya</taxon>
        <taxon>Ascomycota</taxon>
        <taxon>Pezizomycotina</taxon>
        <taxon>Dothideomycetes</taxon>
        <taxon>Dothideomycetes incertae sedis</taxon>
        <taxon>Botryosphaeriales</taxon>
        <taxon>Botryosphaeriaceae</taxon>
        <taxon>Lasiodiplodia</taxon>
    </lineage>
</organism>
<dbReference type="EMBL" id="MDYX01000037">
    <property type="protein sequence ID" value="KAF9629875.1"/>
    <property type="molecule type" value="Genomic_DNA"/>
</dbReference>
<feature type="compositionally biased region" description="Low complexity" evidence="1">
    <location>
        <begin position="216"/>
        <end position="226"/>
    </location>
</feature>
<dbReference type="Proteomes" id="UP000325902">
    <property type="component" value="Unassembled WGS sequence"/>
</dbReference>
<evidence type="ECO:0000313" key="4">
    <source>
        <dbReference type="Proteomes" id="UP000325902"/>
    </source>
</evidence>
<sequence>MSGCSPLLGDLLNSKRKAYEQHLTEVKIKRTAITCCLCRAQSHLDTDHRRSLKSVICVCTHPLCACCPVCSDVFTQLKGFRHHIAASDRFLYSYGFYCDGCGASNKVTPLLQPRTTPPSTPDSSHRLRPRPPTKEWTVDFTWRRCRWCEQRCHEKCLMYRIQPWEHVSEASRSPKRSRKDYDNHSSDIKARIATGHPTSPLALYTTASDDYDSDDSTCSSTHTTSRSLTAEEIETLEYAM</sequence>
<name>A0A5N5D3P0_9PEZI</name>
<keyword evidence="4" id="KW-1185">Reference proteome</keyword>
<dbReference type="EMBL" id="VCHE01000082">
    <property type="protein sequence ID" value="KAB2572256.1"/>
    <property type="molecule type" value="Genomic_DNA"/>
</dbReference>
<proteinExistence type="predicted"/>
<feature type="region of interest" description="Disordered" evidence="1">
    <location>
        <begin position="109"/>
        <end position="131"/>
    </location>
</feature>
<feature type="region of interest" description="Disordered" evidence="1">
    <location>
        <begin position="168"/>
        <end position="226"/>
    </location>
</feature>
<evidence type="ECO:0000313" key="2">
    <source>
        <dbReference type="EMBL" id="KAB2572256.1"/>
    </source>
</evidence>
<reference evidence="2 4" key="3">
    <citation type="journal article" date="2019" name="Sci. Rep.">
        <title>A multi-omics analysis of the grapevine pathogen Lasiodiplodia theobromae reveals that temperature affects the expression of virulence- and pathogenicity-related genes.</title>
        <authorList>
            <person name="Felix C."/>
            <person name="Meneses R."/>
            <person name="Goncalves M.F.M."/>
            <person name="Tilleman L."/>
            <person name="Duarte A.S."/>
            <person name="Jorrin-Novo J.V."/>
            <person name="Van de Peer Y."/>
            <person name="Deforce D."/>
            <person name="Van Nieuwerburgh F."/>
            <person name="Esteves A.C."/>
            <person name="Alves A."/>
        </authorList>
    </citation>
    <scope>NUCLEOTIDE SEQUENCE [LARGE SCALE GENOMIC DNA]</scope>
    <source>
        <strain evidence="2 4">LA-SOL3</strain>
    </source>
</reference>
<reference evidence="3" key="1">
    <citation type="submission" date="2016-08" db="EMBL/GenBank/DDBJ databases">
        <authorList>
            <person name="Yan J."/>
        </authorList>
    </citation>
    <scope>NUCLEOTIDE SEQUENCE</scope>
    <source>
        <strain evidence="3">CSS-01s</strain>
    </source>
</reference>
<evidence type="ECO:0000313" key="3">
    <source>
        <dbReference type="EMBL" id="KAF9629875.1"/>
    </source>
</evidence>
<evidence type="ECO:0000256" key="1">
    <source>
        <dbReference type="SAM" id="MobiDB-lite"/>
    </source>
</evidence>
<reference evidence="3" key="2">
    <citation type="journal article" date="2018" name="DNA Res.">
        <title>Comparative genome and transcriptome analyses reveal adaptations to opportunistic infections in woody plant degrading pathogens of Botryosphaeriaceae.</title>
        <authorList>
            <person name="Yan J.Y."/>
            <person name="Zhao W.S."/>
            <person name="Chen Z."/>
            <person name="Xing Q.K."/>
            <person name="Zhang W."/>
            <person name="Chethana K.W.T."/>
            <person name="Xue M.F."/>
            <person name="Xu J.P."/>
            <person name="Phillips A.J.L."/>
            <person name="Wang Y."/>
            <person name="Liu J.H."/>
            <person name="Liu M."/>
            <person name="Zhou Y."/>
            <person name="Jayawardena R.S."/>
            <person name="Manawasinghe I.S."/>
            <person name="Huang J.B."/>
            <person name="Qiao G.H."/>
            <person name="Fu C.Y."/>
            <person name="Guo F.F."/>
            <person name="Dissanayake A.J."/>
            <person name="Peng Y.L."/>
            <person name="Hyde K.D."/>
            <person name="Li X.H."/>
        </authorList>
    </citation>
    <scope>NUCLEOTIDE SEQUENCE</scope>
    <source>
        <strain evidence="3">CSS-01s</strain>
    </source>
</reference>
<gene>
    <name evidence="3" type="ORF">BFW01_g56</name>
    <name evidence="2" type="ORF">DBV05_g9114</name>
</gene>
<dbReference type="Proteomes" id="UP000627934">
    <property type="component" value="Unassembled WGS sequence"/>
</dbReference>
<dbReference type="AlphaFoldDB" id="A0A5N5D3P0"/>
<comment type="caution">
    <text evidence="2">The sequence shown here is derived from an EMBL/GenBank/DDBJ whole genome shotgun (WGS) entry which is preliminary data.</text>
</comment>
<feature type="compositionally biased region" description="Basic and acidic residues" evidence="1">
    <location>
        <begin position="179"/>
        <end position="190"/>
    </location>
</feature>